<gene>
    <name evidence="4" type="ORF">TCDM_08190</name>
</gene>
<dbReference type="EMBL" id="AYLP01000109">
    <property type="protein sequence ID" value="ESS63866.1"/>
    <property type="molecule type" value="Genomic_DNA"/>
</dbReference>
<feature type="region of interest" description="Disordered" evidence="1">
    <location>
        <begin position="567"/>
        <end position="608"/>
    </location>
</feature>
<feature type="region of interest" description="Disordered" evidence="1">
    <location>
        <begin position="767"/>
        <end position="786"/>
    </location>
</feature>
<keyword evidence="2" id="KW-1133">Transmembrane helix</keyword>
<dbReference type="VEuPathDB" id="TriTrypDB:TCDM_08190"/>
<dbReference type="SUPFAM" id="SSF52047">
    <property type="entry name" value="RNI-like"/>
    <property type="match status" value="1"/>
</dbReference>
<evidence type="ECO:0000313" key="4">
    <source>
        <dbReference type="EMBL" id="ESS63866.1"/>
    </source>
</evidence>
<dbReference type="Gene3D" id="3.80.10.10">
    <property type="entry name" value="Ribonuclease Inhibitor"/>
    <property type="match status" value="1"/>
</dbReference>
<keyword evidence="2" id="KW-0812">Transmembrane</keyword>
<proteinExistence type="predicted"/>
<dbReference type="InterPro" id="IPR032675">
    <property type="entry name" value="LRR_dom_sf"/>
</dbReference>
<dbReference type="AlphaFoldDB" id="V5D8R0"/>
<keyword evidence="2" id="KW-0472">Membrane</keyword>
<evidence type="ECO:0000256" key="1">
    <source>
        <dbReference type="SAM" id="MobiDB-lite"/>
    </source>
</evidence>
<evidence type="ECO:0000256" key="3">
    <source>
        <dbReference type="SAM" id="SignalP"/>
    </source>
</evidence>
<feature type="compositionally biased region" description="Polar residues" evidence="1">
    <location>
        <begin position="583"/>
        <end position="608"/>
    </location>
</feature>
<keyword evidence="3" id="KW-0732">Signal</keyword>
<sequence length="958" mass="107030">MFLAHRRLLLYVSFFFFPSLSLSVCECESFCFLLLSSCAGGAYTCPGQKHAYILSFFFFLPLYLSVDIGVLAVMSFSVSETHEVPGQRETVVGMRREWNFSLTFVHQAARVVMQLSPQWESTFIDPRDFGQLNRLDRDVKHCPMMPALRYTDLSAVMKPKNELWTEIPKRVSIMYSHIPPDMTLAAYCIRSVQHVLSDPHVVSVDGSTDLLHLRVGGKLRCPHRLGGRRSFQFRYHVSVKSKLIKDMVYAIGTIINQRGYLCTVQCSEEEELEGYLQKNFLPQFTNPDKFAVDQDVEYEEMTSTVLKEQQELFGELHYFDADAAVAFSIPMHPMRIRPDFSPTQTVGVGSVACMTLELYVHQKLIDDLAEADIMGMPKYKVNPVILFLDVEDVARMGYPRIMSTEQYSHLKTKRLLEIFADAKLVGTPVTNQMGIRAGRSRTVTLTYEPLNTVVKVMTVSTIVGSHGVSAVFLTKLGGGLFDAHLYLYQQLLKGIKFCERSAAKIHLSRSRTVNVRLLEQNIPRVYADAPADERQAMERHLKFLRESSDGRVEGGIVIFVPPEEGGLEKRDEQKSRSAASYRRQLQSQPSNVNDSTTGRHSAGSNNSQMLIFRGSGSCVDRRPSEVLCEEYEETSVDEEGASLSNLELSFHSNSVISTSSIAHLGDAVPDDSVVDADAEGTAIRRGSAAASPTDSGECGGELLATSSPLMQAPAYNSAELSALMVAETAEREALCPSSATTPERPNLPHSSTVSGFVDVTEGGLAETPHATQQQQQEERDDEQRHQQQLREVLKDNEADVYFGPSLHDIYVRSCDMQRCKPNSYLLKKLPTDPRFTNGVLELDLSSNYLGRGGFVALLNLMEHLPQLRTVYFNDMSLDNVDAESLCEALIGNKSLRAVYLRNNSKITLPSTRFFTRLLRANTNIVVLDLKGTRLGHNVIKKLEEDAKKNAVKRGVEQA</sequence>
<feature type="signal peptide" evidence="3">
    <location>
        <begin position="1"/>
        <end position="23"/>
    </location>
</feature>
<feature type="chain" id="PRO_5004731953" evidence="3">
    <location>
        <begin position="24"/>
        <end position="958"/>
    </location>
</feature>
<evidence type="ECO:0000256" key="2">
    <source>
        <dbReference type="SAM" id="Phobius"/>
    </source>
</evidence>
<feature type="region of interest" description="Disordered" evidence="1">
    <location>
        <begin position="734"/>
        <end position="755"/>
    </location>
</feature>
<evidence type="ECO:0000313" key="5">
    <source>
        <dbReference type="Proteomes" id="UP000017861"/>
    </source>
</evidence>
<protein>
    <submittedName>
        <fullName evidence="4">Uncharacterized protein</fullName>
    </submittedName>
</protein>
<accession>V5D8R0</accession>
<dbReference type="Proteomes" id="UP000017861">
    <property type="component" value="Unassembled WGS sequence"/>
</dbReference>
<feature type="transmembrane region" description="Helical" evidence="2">
    <location>
        <begin position="51"/>
        <end position="78"/>
    </location>
</feature>
<dbReference type="OrthoDB" id="273039at2759"/>
<name>V5D8R0_TRYCR</name>
<comment type="caution">
    <text evidence="4">The sequence shown here is derived from an EMBL/GenBank/DDBJ whole genome shotgun (WGS) entry which is preliminary data.</text>
</comment>
<reference evidence="4 5" key="1">
    <citation type="journal article" date="2014" name="Genome Announc.">
        <title>Trypanosoma cruzi Clone Dm28c Draft Genome Sequence.</title>
        <authorList>
            <person name="Grisard E.C."/>
            <person name="Teixeira S.M."/>
            <person name="de Almeida L.G."/>
            <person name="Stoco P.H."/>
            <person name="Gerber A.L."/>
            <person name="Talavera-Lopez C."/>
            <person name="Lima O.C."/>
            <person name="Andersson B."/>
            <person name="de Vasconcelos A.T."/>
        </authorList>
    </citation>
    <scope>NUCLEOTIDE SEQUENCE [LARGE SCALE GENOMIC DNA]</scope>
    <source>
        <strain evidence="4 5">Dm28c</strain>
    </source>
</reference>
<organism evidence="4 5">
    <name type="scientific">Trypanosoma cruzi Dm28c</name>
    <dbReference type="NCBI Taxonomy" id="1416333"/>
    <lineage>
        <taxon>Eukaryota</taxon>
        <taxon>Discoba</taxon>
        <taxon>Euglenozoa</taxon>
        <taxon>Kinetoplastea</taxon>
        <taxon>Metakinetoplastina</taxon>
        <taxon>Trypanosomatida</taxon>
        <taxon>Trypanosomatidae</taxon>
        <taxon>Trypanosoma</taxon>
        <taxon>Schizotrypanum</taxon>
    </lineage>
</organism>
<feature type="compositionally biased region" description="Polar residues" evidence="1">
    <location>
        <begin position="737"/>
        <end position="754"/>
    </location>
</feature>